<dbReference type="InterPro" id="IPR032675">
    <property type="entry name" value="LRR_dom_sf"/>
</dbReference>
<proteinExistence type="predicted"/>
<accession>A0A084TLZ3</accession>
<dbReference type="Gene3D" id="3.80.10.10">
    <property type="entry name" value="Ribonuclease Inhibitor"/>
    <property type="match status" value="1"/>
</dbReference>
<keyword evidence="3" id="KW-1185">Reference proteome</keyword>
<comment type="caution">
    <text evidence="2">The sequence shown here is derived from an EMBL/GenBank/DDBJ whole genome shotgun (WGS) entry which is preliminary data.</text>
</comment>
<sequence>MKKNTLVFLLFSLALLTFVTTSAQEKDPLPVFHQTTHGNDYASPWHSSPKVQHAPITNHLEALQLYDHTFYGDMPTAFKNLSKLKMFLKGSNFITGEIPTEICKLMHLDAWRLTDRRGGYMDIPLVMTHVSV</sequence>
<feature type="chain" id="PRO_5001782763" evidence="1">
    <location>
        <begin position="24"/>
        <end position="132"/>
    </location>
</feature>
<dbReference type="Proteomes" id="UP000028521">
    <property type="component" value="Unassembled WGS sequence"/>
</dbReference>
<name>A0A084TLZ3_9FLAO</name>
<keyword evidence="1" id="KW-0732">Signal</keyword>
<dbReference type="EMBL" id="JPFK01000003">
    <property type="protein sequence ID" value="KFB01729.1"/>
    <property type="molecule type" value="Genomic_DNA"/>
</dbReference>
<evidence type="ECO:0000313" key="2">
    <source>
        <dbReference type="EMBL" id="KFB01729.1"/>
    </source>
</evidence>
<dbReference type="SUPFAM" id="SSF52058">
    <property type="entry name" value="L domain-like"/>
    <property type="match status" value="1"/>
</dbReference>
<dbReference type="OrthoDB" id="627712at2"/>
<reference evidence="3" key="2">
    <citation type="submission" date="2014-07" db="EMBL/GenBank/DDBJ databases">
        <title>Genome sequence of Mangrovimonas yunxiaonensis.</title>
        <authorList>
            <person name="Li Y."/>
            <person name="Zheng T."/>
        </authorList>
    </citation>
    <scope>NUCLEOTIDE SEQUENCE [LARGE SCALE GENOMIC DNA]</scope>
    <source>
        <strain evidence="3">LY01</strain>
    </source>
</reference>
<dbReference type="AlphaFoldDB" id="A0A084TLZ3"/>
<gene>
    <name evidence="2" type="ORF">IA57_02320</name>
</gene>
<evidence type="ECO:0000256" key="1">
    <source>
        <dbReference type="SAM" id="SignalP"/>
    </source>
</evidence>
<reference evidence="2 3" key="1">
    <citation type="journal article" date="2014" name="Genome Announc.">
        <title>Draft Genome Sequence of the Algicidal Bacterium Mangrovimonas yunxiaonensis Strain LY01.</title>
        <authorList>
            <person name="Li Y."/>
            <person name="Zhu H."/>
            <person name="Li C."/>
            <person name="Zhang H."/>
            <person name="Chen Z."/>
            <person name="Zheng W."/>
            <person name="Xu H."/>
            <person name="Zheng T."/>
        </authorList>
    </citation>
    <scope>NUCLEOTIDE SEQUENCE [LARGE SCALE GENOMIC DNA]</scope>
    <source>
        <strain evidence="2 3">LY01</strain>
    </source>
</reference>
<organism evidence="2 3">
    <name type="scientific">Mangrovimonas yunxiaonensis</name>
    <dbReference type="NCBI Taxonomy" id="1197477"/>
    <lineage>
        <taxon>Bacteria</taxon>
        <taxon>Pseudomonadati</taxon>
        <taxon>Bacteroidota</taxon>
        <taxon>Flavobacteriia</taxon>
        <taxon>Flavobacteriales</taxon>
        <taxon>Flavobacteriaceae</taxon>
        <taxon>Mangrovimonas</taxon>
    </lineage>
</organism>
<dbReference type="RefSeq" id="WP_036118807.1">
    <property type="nucleotide sequence ID" value="NZ_BMET01000002.1"/>
</dbReference>
<protein>
    <submittedName>
        <fullName evidence="2">Uncharacterized protein</fullName>
    </submittedName>
</protein>
<feature type="signal peptide" evidence="1">
    <location>
        <begin position="1"/>
        <end position="23"/>
    </location>
</feature>
<evidence type="ECO:0000313" key="3">
    <source>
        <dbReference type="Proteomes" id="UP000028521"/>
    </source>
</evidence>